<dbReference type="RefSeq" id="WP_135110891.1">
    <property type="nucleotide sequence ID" value="NZ_SRHY01000031.1"/>
</dbReference>
<proteinExistence type="predicted"/>
<keyword evidence="3" id="KW-1185">Reference proteome</keyword>
<protein>
    <submittedName>
        <fullName evidence="2">Uncharacterized protein</fullName>
    </submittedName>
</protein>
<evidence type="ECO:0000256" key="1">
    <source>
        <dbReference type="SAM" id="SignalP"/>
    </source>
</evidence>
<accession>A0A4Y9A8A6</accession>
<keyword evidence="1" id="KW-0732">Signal</keyword>
<dbReference type="OrthoDB" id="2835630at2"/>
<gene>
    <name evidence="2" type="ORF">E4U82_14600</name>
</gene>
<evidence type="ECO:0000313" key="3">
    <source>
        <dbReference type="Proteomes" id="UP000298484"/>
    </source>
</evidence>
<sequence>MSKRCILTITASFVLTLFVYGSPVFAETTDEGVIYQSSEIKDVEKLFERAKHNISDIPKQELPQMVEQKGILKGDKTSKEINSQSTTQLLKKEIKPNDAQIQSFATTSFNIVTGKDLDVTSRSGRKYGEDFDSSYGVRAYSTLYYDEVTDSNGKVHYDLTRVSGGWDVNDPTFNLSNQSVNYGAEGWSSYANGYVRDQNSTRYLSGFSYTYYTPSSWYPITFDTSWYIFGMNSYTDISKSGDTWELHLQNQY</sequence>
<name>A0A4Y9A8A6_9BACI</name>
<dbReference type="AlphaFoldDB" id="A0A4Y9A8A6"/>
<reference evidence="2 3" key="1">
    <citation type="submission" date="2019-03" db="EMBL/GenBank/DDBJ databases">
        <title>Genome sequence of Lentibacillus salicampi ATCC BAA-719.</title>
        <authorList>
            <person name="Maclea K.S."/>
            <person name="Simoes Junior M."/>
        </authorList>
    </citation>
    <scope>NUCLEOTIDE SEQUENCE [LARGE SCALE GENOMIC DNA]</scope>
    <source>
        <strain evidence="2 3">ATCC BAA-719</strain>
    </source>
</reference>
<feature type="signal peptide" evidence="1">
    <location>
        <begin position="1"/>
        <end position="26"/>
    </location>
</feature>
<feature type="chain" id="PRO_5021286800" evidence="1">
    <location>
        <begin position="27"/>
        <end position="252"/>
    </location>
</feature>
<comment type="caution">
    <text evidence="2">The sequence shown here is derived from an EMBL/GenBank/DDBJ whole genome shotgun (WGS) entry which is preliminary data.</text>
</comment>
<organism evidence="2 3">
    <name type="scientific">Lentibacillus salicampi</name>
    <dbReference type="NCBI Taxonomy" id="175306"/>
    <lineage>
        <taxon>Bacteria</taxon>
        <taxon>Bacillati</taxon>
        <taxon>Bacillota</taxon>
        <taxon>Bacilli</taxon>
        <taxon>Bacillales</taxon>
        <taxon>Bacillaceae</taxon>
        <taxon>Lentibacillus</taxon>
    </lineage>
</organism>
<dbReference type="Proteomes" id="UP000298484">
    <property type="component" value="Unassembled WGS sequence"/>
</dbReference>
<dbReference type="EMBL" id="SRHY01000031">
    <property type="protein sequence ID" value="TFJ92039.1"/>
    <property type="molecule type" value="Genomic_DNA"/>
</dbReference>
<evidence type="ECO:0000313" key="2">
    <source>
        <dbReference type="EMBL" id="TFJ92039.1"/>
    </source>
</evidence>